<protein>
    <submittedName>
        <fullName evidence="1">Uncharacterized protein</fullName>
    </submittedName>
</protein>
<sequence length="122" mass="13349">MGDPLNSTTPEFDSGPWATISSGMKIHAKRGRVVISEGHLGLFRENGDLIDSAPLASVQLKKGLMYSMVPMPQLIVGGTKYKVMLSYERSIEGGLGDQQAKEVQYEDNERLVEVIRRLGGKA</sequence>
<gene>
    <name evidence="1" type="ORF">GCM10022381_41000</name>
</gene>
<proteinExistence type="predicted"/>
<dbReference type="Proteomes" id="UP001501803">
    <property type="component" value="Unassembled WGS sequence"/>
</dbReference>
<dbReference type="EMBL" id="BAABCN010000017">
    <property type="protein sequence ID" value="GAA3895270.1"/>
    <property type="molecule type" value="Genomic_DNA"/>
</dbReference>
<accession>A0ABP7L5C4</accession>
<organism evidence="1 2">
    <name type="scientific">Leifsonia kafniensis</name>
    <dbReference type="NCBI Taxonomy" id="475957"/>
    <lineage>
        <taxon>Bacteria</taxon>
        <taxon>Bacillati</taxon>
        <taxon>Actinomycetota</taxon>
        <taxon>Actinomycetes</taxon>
        <taxon>Micrococcales</taxon>
        <taxon>Microbacteriaceae</taxon>
        <taxon>Leifsonia</taxon>
    </lineage>
</organism>
<comment type="caution">
    <text evidence="1">The sequence shown here is derived from an EMBL/GenBank/DDBJ whole genome shotgun (WGS) entry which is preliminary data.</text>
</comment>
<evidence type="ECO:0000313" key="1">
    <source>
        <dbReference type="EMBL" id="GAA3895270.1"/>
    </source>
</evidence>
<evidence type="ECO:0000313" key="2">
    <source>
        <dbReference type="Proteomes" id="UP001501803"/>
    </source>
</evidence>
<name>A0ABP7L5C4_9MICO</name>
<keyword evidence="2" id="KW-1185">Reference proteome</keyword>
<dbReference type="RefSeq" id="WP_345069756.1">
    <property type="nucleotide sequence ID" value="NZ_BAABCN010000017.1"/>
</dbReference>
<reference evidence="2" key="1">
    <citation type="journal article" date="2019" name="Int. J. Syst. Evol. Microbiol.">
        <title>The Global Catalogue of Microorganisms (GCM) 10K type strain sequencing project: providing services to taxonomists for standard genome sequencing and annotation.</title>
        <authorList>
            <consortium name="The Broad Institute Genomics Platform"/>
            <consortium name="The Broad Institute Genome Sequencing Center for Infectious Disease"/>
            <person name="Wu L."/>
            <person name="Ma J."/>
        </authorList>
    </citation>
    <scope>NUCLEOTIDE SEQUENCE [LARGE SCALE GENOMIC DNA]</scope>
    <source>
        <strain evidence="2">JCM 17021</strain>
    </source>
</reference>